<dbReference type="OrthoDB" id="7107857at2"/>
<comment type="caution">
    <text evidence="1">The sequence shown here is derived from an EMBL/GenBank/DDBJ whole genome shotgun (WGS) entry which is preliminary data.</text>
</comment>
<dbReference type="AlphaFoldDB" id="W6M570"/>
<evidence type="ECO:0000313" key="1">
    <source>
        <dbReference type="EMBL" id="CDI03016.1"/>
    </source>
</evidence>
<organism evidence="1 2">
    <name type="scientific">Candidatus Competibacter denitrificans Run_A_D11</name>
    <dbReference type="NCBI Taxonomy" id="1400863"/>
    <lineage>
        <taxon>Bacteria</taxon>
        <taxon>Pseudomonadati</taxon>
        <taxon>Pseudomonadota</taxon>
        <taxon>Gammaproteobacteria</taxon>
        <taxon>Candidatus Competibacteraceae</taxon>
        <taxon>Candidatus Competibacter</taxon>
    </lineage>
</organism>
<name>W6M570_9GAMM</name>
<evidence type="ECO:0000313" key="2">
    <source>
        <dbReference type="Proteomes" id="UP000035760"/>
    </source>
</evidence>
<keyword evidence="2" id="KW-1185">Reference proteome</keyword>
<dbReference type="Proteomes" id="UP000035760">
    <property type="component" value="Unassembled WGS sequence"/>
</dbReference>
<proteinExistence type="predicted"/>
<reference evidence="1" key="1">
    <citation type="submission" date="2013-07" db="EMBL/GenBank/DDBJ databases">
        <authorList>
            <person name="McIlroy S."/>
        </authorList>
    </citation>
    <scope>NUCLEOTIDE SEQUENCE [LARGE SCALE GENOMIC DNA]</scope>
    <source>
        <strain evidence="1">Run_A_D11</strain>
    </source>
</reference>
<sequence length="94" mass="10689">MAKKLTGVTKLARAVQDKSLEEKQPATELKGRQKPKLKNFRLTGVDIMRLQKLTEAVNKESERQISETAVIKGLIILGEKTNTEKLLKMIREAW</sequence>
<dbReference type="RefSeq" id="WP_048673554.1">
    <property type="nucleotide sequence ID" value="NZ_CBTJ020000044.1"/>
</dbReference>
<protein>
    <submittedName>
        <fullName evidence="1">Uncharacterized protein</fullName>
    </submittedName>
</protein>
<accession>W6M570</accession>
<dbReference type="EMBL" id="CBTJ020000044">
    <property type="protein sequence ID" value="CDI03016.1"/>
    <property type="molecule type" value="Genomic_DNA"/>
</dbReference>
<reference evidence="1" key="2">
    <citation type="submission" date="2014-03" db="EMBL/GenBank/DDBJ databases">
        <title>Candidatus Competibacter-lineage genomes retrieved from metagenomes reveal functional metabolic diversity.</title>
        <authorList>
            <person name="McIlroy S.J."/>
            <person name="Albertsen M."/>
            <person name="Andresen E.K."/>
            <person name="Saunders A.M."/>
            <person name="Kristiansen R."/>
            <person name="Stokholm-Bjerregaard M."/>
            <person name="Nielsen K.L."/>
            <person name="Nielsen P.H."/>
        </authorList>
    </citation>
    <scope>NUCLEOTIDE SEQUENCE</scope>
    <source>
        <strain evidence="1">Run_A_D11</strain>
    </source>
</reference>
<dbReference type="STRING" id="1400863.BN873_370015"/>
<gene>
    <name evidence="1" type="ORF">BN873_370015</name>
</gene>